<proteinExistence type="predicted"/>
<evidence type="ECO:0008006" key="3">
    <source>
        <dbReference type="Google" id="ProtNLM"/>
    </source>
</evidence>
<comment type="caution">
    <text evidence="1">The sequence shown here is derived from an EMBL/GenBank/DDBJ whole genome shotgun (WGS) entry which is preliminary data.</text>
</comment>
<dbReference type="EMBL" id="LRGB01000093">
    <property type="protein sequence ID" value="KZS20874.1"/>
    <property type="molecule type" value="Genomic_DNA"/>
</dbReference>
<name>A0A162RXZ3_9CRUS</name>
<evidence type="ECO:0000313" key="2">
    <source>
        <dbReference type="Proteomes" id="UP000076858"/>
    </source>
</evidence>
<accession>A0A162RXZ3</accession>
<keyword evidence="2" id="KW-1185">Reference proteome</keyword>
<organism evidence="1 2">
    <name type="scientific">Daphnia magna</name>
    <dbReference type="NCBI Taxonomy" id="35525"/>
    <lineage>
        <taxon>Eukaryota</taxon>
        <taxon>Metazoa</taxon>
        <taxon>Ecdysozoa</taxon>
        <taxon>Arthropoda</taxon>
        <taxon>Crustacea</taxon>
        <taxon>Branchiopoda</taxon>
        <taxon>Diplostraca</taxon>
        <taxon>Cladocera</taxon>
        <taxon>Anomopoda</taxon>
        <taxon>Daphniidae</taxon>
        <taxon>Daphnia</taxon>
    </lineage>
</organism>
<dbReference type="OrthoDB" id="6376573at2759"/>
<reference evidence="1 2" key="1">
    <citation type="submission" date="2016-03" db="EMBL/GenBank/DDBJ databases">
        <title>EvidentialGene: Evidence-directed Construction of Genes on Genomes.</title>
        <authorList>
            <person name="Gilbert D.G."/>
            <person name="Choi J.-H."/>
            <person name="Mockaitis K."/>
            <person name="Colbourne J."/>
            <person name="Pfrender M."/>
        </authorList>
    </citation>
    <scope>NUCLEOTIDE SEQUENCE [LARGE SCALE GENOMIC DNA]</scope>
    <source>
        <strain evidence="1 2">Xinb3</strain>
        <tissue evidence="1">Complete organism</tissue>
    </source>
</reference>
<gene>
    <name evidence="1" type="ORF">APZ42_012318</name>
</gene>
<sequence>MASSLRNKDCLIGYSHRKSLANASKLPTKGVVLARFNSIQFRTKKRYLSRLLDDRIAILISGFPQLESPKLLGVPKISNSTGRQQHDVVVRLLEKWGVLKEVFALVFDTTSSNTGRFQEAATFIEKTLGHAVLWFACRHHLFEIHIQHVAESICGKRNTPSESIFKRFQKDFPELNQDIQDLILFDSEGDSEMQQLADEVIEWGSELIENDTFPRSDYLELFQLTVIFLGCSVFPFSIRKPGSMKREQHNWICKIMKKSSLADVGTFWNDSRETSDVHKMVNFIALFHTRPFIQSRLASLAPAVDLRYLSKMSWFKKKD</sequence>
<protein>
    <recommendedName>
        <fullName evidence="3">Cc8K15.2-like protein</fullName>
    </recommendedName>
</protein>
<evidence type="ECO:0000313" key="1">
    <source>
        <dbReference type="EMBL" id="KZS20874.1"/>
    </source>
</evidence>
<dbReference type="Proteomes" id="UP000076858">
    <property type="component" value="Unassembled WGS sequence"/>
</dbReference>
<dbReference type="AlphaFoldDB" id="A0A162RXZ3"/>